<evidence type="ECO:0000259" key="1">
    <source>
        <dbReference type="Pfam" id="PF04248"/>
    </source>
</evidence>
<name>A0A0D2AKP6_9EURO</name>
<organism evidence="2 3">
    <name type="scientific">Cladophialophora immunda</name>
    <dbReference type="NCBI Taxonomy" id="569365"/>
    <lineage>
        <taxon>Eukaryota</taxon>
        <taxon>Fungi</taxon>
        <taxon>Dikarya</taxon>
        <taxon>Ascomycota</taxon>
        <taxon>Pezizomycotina</taxon>
        <taxon>Eurotiomycetes</taxon>
        <taxon>Chaetothyriomycetidae</taxon>
        <taxon>Chaetothyriales</taxon>
        <taxon>Herpotrichiellaceae</taxon>
        <taxon>Cladophialophora</taxon>
    </lineage>
</organism>
<protein>
    <recommendedName>
        <fullName evidence="1">DUF427 domain-containing protein</fullName>
    </recommendedName>
</protein>
<evidence type="ECO:0000313" key="3">
    <source>
        <dbReference type="Proteomes" id="UP000054466"/>
    </source>
</evidence>
<reference evidence="2 3" key="1">
    <citation type="submission" date="2015-01" db="EMBL/GenBank/DDBJ databases">
        <title>The Genome Sequence of Cladophialophora immunda CBS83496.</title>
        <authorList>
            <consortium name="The Broad Institute Genomics Platform"/>
            <person name="Cuomo C."/>
            <person name="de Hoog S."/>
            <person name="Gorbushina A."/>
            <person name="Stielow B."/>
            <person name="Teixiera M."/>
            <person name="Abouelleil A."/>
            <person name="Chapman S.B."/>
            <person name="Priest M."/>
            <person name="Young S.K."/>
            <person name="Wortman J."/>
            <person name="Nusbaum C."/>
            <person name="Birren B."/>
        </authorList>
    </citation>
    <scope>NUCLEOTIDE SEQUENCE [LARGE SCALE GENOMIC DNA]</scope>
    <source>
        <strain evidence="2 3">CBS 83496</strain>
    </source>
</reference>
<dbReference type="Proteomes" id="UP000054466">
    <property type="component" value="Unassembled WGS sequence"/>
</dbReference>
<accession>A0A0D2AKP6</accession>
<proteinExistence type="predicted"/>
<dbReference type="OrthoDB" id="18996at2759"/>
<sequence length="117" mass="12398">MSANEAASLIAFTVERDFINGKRANRPGHAALATAKSLCSRITFLGLVSMKPQTQYTPVTKMPTATARVGDKVIASSSSYQTVEGNVYFPLSTLADPSMLASPTTHSPCPSTGKVNY</sequence>
<dbReference type="GeneID" id="27347882"/>
<feature type="domain" description="DUF427" evidence="1">
    <location>
        <begin position="66"/>
        <end position="117"/>
    </location>
</feature>
<dbReference type="Pfam" id="PF04248">
    <property type="entry name" value="NTP_transf_9"/>
    <property type="match status" value="1"/>
</dbReference>
<dbReference type="HOGENOM" id="CLU_2084611_0_0_1"/>
<keyword evidence="3" id="KW-1185">Reference proteome</keyword>
<dbReference type="RefSeq" id="XP_016245738.1">
    <property type="nucleotide sequence ID" value="XM_016395882.1"/>
</dbReference>
<dbReference type="EMBL" id="KN847044">
    <property type="protein sequence ID" value="KIW25522.1"/>
    <property type="molecule type" value="Genomic_DNA"/>
</dbReference>
<dbReference type="VEuPathDB" id="FungiDB:PV07_08688"/>
<dbReference type="AlphaFoldDB" id="A0A0D2AKP6"/>
<evidence type="ECO:0000313" key="2">
    <source>
        <dbReference type="EMBL" id="KIW25522.1"/>
    </source>
</evidence>
<gene>
    <name evidence="2" type="ORF">PV07_08688</name>
</gene>
<dbReference type="InterPro" id="IPR007361">
    <property type="entry name" value="DUF427"/>
</dbReference>